<keyword evidence="4" id="KW-1185">Reference proteome</keyword>
<feature type="region of interest" description="Disordered" evidence="1">
    <location>
        <begin position="40"/>
        <end position="69"/>
    </location>
</feature>
<gene>
    <name evidence="3" type="ORF">DY245_36860</name>
</gene>
<dbReference type="Gene3D" id="3.10.450.40">
    <property type="match status" value="2"/>
</dbReference>
<evidence type="ECO:0000256" key="1">
    <source>
        <dbReference type="SAM" id="MobiDB-lite"/>
    </source>
</evidence>
<comment type="caution">
    <text evidence="3">The sequence shown here is derived from an EMBL/GenBank/DDBJ whole genome shotgun (WGS) entry which is preliminary data.</text>
</comment>
<feature type="domain" description="PepSY" evidence="2">
    <location>
        <begin position="166"/>
        <end position="225"/>
    </location>
</feature>
<feature type="domain" description="PepSY" evidence="2">
    <location>
        <begin position="85"/>
        <end position="141"/>
    </location>
</feature>
<dbReference type="InterPro" id="IPR025711">
    <property type="entry name" value="PepSY"/>
</dbReference>
<sequence>MDTKRSGVVTRSSRPSGPHTIRLVCAVAAAGALLTGCGSDNADSTAQPEKNAVPSRAVPASAPASPSGRLTMDQIKRKALIPAAKVGYEEALRAAVAAAPNSEPIAAELKGTPSNPYWETAVAASDGTVHSVRVDAVSGKVNQSFTESDDAYDKKRLAARLAKATVTAQQAAQTATEKTKGTVSSLELGDADNGNDKVAWSVDVVTTDDWYKTTYEIDATNRKVLHVDVDTD</sequence>
<evidence type="ECO:0000313" key="3">
    <source>
        <dbReference type="EMBL" id="REK85638.1"/>
    </source>
</evidence>
<reference evidence="3 4" key="1">
    <citation type="submission" date="2018-08" db="EMBL/GenBank/DDBJ databases">
        <title>Streptomyces NEAU-D10 sp. nov., a novel Actinomycete isolated from soil.</title>
        <authorList>
            <person name="Jin L."/>
        </authorList>
    </citation>
    <scope>NUCLEOTIDE SEQUENCE [LARGE SCALE GENOMIC DNA]</scope>
    <source>
        <strain evidence="3 4">NEAU-D10</strain>
    </source>
</reference>
<feature type="compositionally biased region" description="Low complexity" evidence="1">
    <location>
        <begin position="52"/>
        <end position="67"/>
    </location>
</feature>
<dbReference type="Proteomes" id="UP000262477">
    <property type="component" value="Unassembled WGS sequence"/>
</dbReference>
<organism evidence="3 4">
    <name type="scientific">Streptomyces inhibens</name>
    <dbReference type="NCBI Taxonomy" id="2293571"/>
    <lineage>
        <taxon>Bacteria</taxon>
        <taxon>Bacillati</taxon>
        <taxon>Actinomycetota</taxon>
        <taxon>Actinomycetes</taxon>
        <taxon>Kitasatosporales</taxon>
        <taxon>Streptomycetaceae</taxon>
        <taxon>Streptomyces</taxon>
    </lineage>
</organism>
<dbReference type="EMBL" id="QUAC01000420">
    <property type="protein sequence ID" value="REK85638.1"/>
    <property type="molecule type" value="Genomic_DNA"/>
</dbReference>
<evidence type="ECO:0000313" key="4">
    <source>
        <dbReference type="Proteomes" id="UP000262477"/>
    </source>
</evidence>
<proteinExistence type="predicted"/>
<dbReference type="Pfam" id="PF03413">
    <property type="entry name" value="PepSY"/>
    <property type="match status" value="2"/>
</dbReference>
<evidence type="ECO:0000259" key="2">
    <source>
        <dbReference type="Pfam" id="PF03413"/>
    </source>
</evidence>
<dbReference type="OrthoDB" id="4222533at2"/>
<protein>
    <recommendedName>
        <fullName evidence="2">PepSY domain-containing protein</fullName>
    </recommendedName>
</protein>
<accession>A0A371PT23</accession>
<name>A0A371PT23_STRIH</name>
<dbReference type="AlphaFoldDB" id="A0A371PT23"/>